<name>A0ABW2LAA3_9BACT</name>
<proteinExistence type="predicted"/>
<dbReference type="PANTHER" id="PTHR30189">
    <property type="entry name" value="LPS-ASSEMBLY PROTEIN"/>
    <property type="match status" value="1"/>
</dbReference>
<dbReference type="InterPro" id="IPR007543">
    <property type="entry name" value="LptD_C"/>
</dbReference>
<dbReference type="Pfam" id="PF04453">
    <property type="entry name" value="LptD"/>
    <property type="match status" value="1"/>
</dbReference>
<sequence length="844" mass="95204">MRLVTFLLSTTLPIAAQQADEISPPRDHEPAPIGPVIPVPLPTDTDMLAADNIAPAQPESVKLAMDGGADYTAATQTLVSKGAIRATADTGMTLSANRGRYEGESKLVIVEGQVKLRTETGVEIFADKGVLDDTARTVTLTGKVSIYQGQTLQRGDRVVYLMDEKKVDASGLRTGVDPLLLEAGQFTMEERDGEKVYVGHGAGVTTHDVEKPAFWVRSEETTVYPEDKVTFKDMKVYAGETPIFWLPYFSQPLDGDLGYHFVPGARSNWGAYLLNSYGMLLGEGDSVTGDDAWLLSRWNFDLRARRGVAGGLDLIDRRQEENPNLTGLSLYFAYDSDPTISRTGLPRPKLDHERWQAALQYRVPLSLEGGDKWRADFNINALSDNYYLEDFDSEMFRTDPSPDNTFGLFRQDENSLFGIVARVRPNDFYRSDTRLPEISFDQSRRPIFGSPILHEGITSFTVSSEEIGSATASTIRSLLALPPGSPLVPTLISQLPPYERQLVQTIRALPPGSTVLPALTQQLLNPAYTRFNTYQELSLPRTFGGWLHFTPEVGVGYSRYWNVEGPANSASRTHLYAGAEASLKFSKDFGDYRSRRWGLDGLHHVFQPYAQFSFLNTDDLEPLFPGIDRETFTTRPRTLDPSRFTAVDSLRDWSIFRFGMRNHLITRRDKQSFEWLYMDTYIDAFADDPEFDRSFSNLYNDITWMPLPWLNVDLETQFPVINDGSGYSEVAARFRFMPNENVELSIGNRFLNNHPVYTDSNRFDVSTFIRLNDKWGVGALQYWEMDDGVLELQQYTVHRDFNHWVAALGFTARDNRIDNEYGVVFSFTLKDFPSATLPLKMDAE</sequence>
<evidence type="ECO:0000313" key="2">
    <source>
        <dbReference type="EMBL" id="MFC7338495.1"/>
    </source>
</evidence>
<dbReference type="EMBL" id="JBHTBS010000008">
    <property type="protein sequence ID" value="MFC7338495.1"/>
    <property type="molecule type" value="Genomic_DNA"/>
</dbReference>
<dbReference type="Gene3D" id="2.60.450.10">
    <property type="entry name" value="Lipopolysaccharide (LPS) transport protein A like domain"/>
    <property type="match status" value="1"/>
</dbReference>
<feature type="domain" description="LptD C-terminal" evidence="1">
    <location>
        <begin position="370"/>
        <end position="775"/>
    </location>
</feature>
<evidence type="ECO:0000259" key="1">
    <source>
        <dbReference type="Pfam" id="PF04453"/>
    </source>
</evidence>
<dbReference type="Proteomes" id="UP001596472">
    <property type="component" value="Unassembled WGS sequence"/>
</dbReference>
<dbReference type="InterPro" id="IPR050218">
    <property type="entry name" value="LptD"/>
</dbReference>
<protein>
    <submittedName>
        <fullName evidence="2">LPS-assembly protein LptD</fullName>
    </submittedName>
</protein>
<dbReference type="RefSeq" id="WP_379713884.1">
    <property type="nucleotide sequence ID" value="NZ_JBHTBS010000008.1"/>
</dbReference>
<dbReference type="PANTHER" id="PTHR30189:SF1">
    <property type="entry name" value="LPS-ASSEMBLY PROTEIN LPTD"/>
    <property type="match status" value="1"/>
</dbReference>
<keyword evidence="3" id="KW-1185">Reference proteome</keyword>
<accession>A0ABW2LAA3</accession>
<organism evidence="2 3">
    <name type="scientific">Haloferula chungangensis</name>
    <dbReference type="NCBI Taxonomy" id="1048331"/>
    <lineage>
        <taxon>Bacteria</taxon>
        <taxon>Pseudomonadati</taxon>
        <taxon>Verrucomicrobiota</taxon>
        <taxon>Verrucomicrobiia</taxon>
        <taxon>Verrucomicrobiales</taxon>
        <taxon>Verrucomicrobiaceae</taxon>
        <taxon>Haloferula</taxon>
    </lineage>
</organism>
<gene>
    <name evidence="2" type="ORF">ACFQY0_14970</name>
</gene>
<comment type="caution">
    <text evidence="2">The sequence shown here is derived from an EMBL/GenBank/DDBJ whole genome shotgun (WGS) entry which is preliminary data.</text>
</comment>
<evidence type="ECO:0000313" key="3">
    <source>
        <dbReference type="Proteomes" id="UP001596472"/>
    </source>
</evidence>
<reference evidence="3" key="1">
    <citation type="journal article" date="2019" name="Int. J. Syst. Evol. Microbiol.">
        <title>The Global Catalogue of Microorganisms (GCM) 10K type strain sequencing project: providing services to taxonomists for standard genome sequencing and annotation.</title>
        <authorList>
            <consortium name="The Broad Institute Genomics Platform"/>
            <consortium name="The Broad Institute Genome Sequencing Center for Infectious Disease"/>
            <person name="Wu L."/>
            <person name="Ma J."/>
        </authorList>
    </citation>
    <scope>NUCLEOTIDE SEQUENCE [LARGE SCALE GENOMIC DNA]</scope>
    <source>
        <strain evidence="3">CGMCC 4.1467</strain>
    </source>
</reference>